<reference evidence="3 4" key="1">
    <citation type="submission" date="2019-12" db="EMBL/GenBank/DDBJ databases">
        <title>Spirosoma sp. HMF4905 genome sequencing and assembly.</title>
        <authorList>
            <person name="Kang H."/>
            <person name="Cha I."/>
            <person name="Kim H."/>
            <person name="Joh K."/>
        </authorList>
    </citation>
    <scope>NUCLEOTIDE SEQUENCE [LARGE SCALE GENOMIC DNA]</scope>
    <source>
        <strain evidence="3 4">HMF4905</strain>
    </source>
</reference>
<dbReference type="NCBIfam" id="TIGR02675">
    <property type="entry name" value="tape_meas_nterm"/>
    <property type="match status" value="1"/>
</dbReference>
<keyword evidence="1" id="KW-0175">Coiled coil</keyword>
<organism evidence="3 4">
    <name type="scientific">Spirosoma arboris</name>
    <dbReference type="NCBI Taxonomy" id="2682092"/>
    <lineage>
        <taxon>Bacteria</taxon>
        <taxon>Pseudomonadati</taxon>
        <taxon>Bacteroidota</taxon>
        <taxon>Cytophagia</taxon>
        <taxon>Cytophagales</taxon>
        <taxon>Cytophagaceae</taxon>
        <taxon>Spirosoma</taxon>
    </lineage>
</organism>
<feature type="domain" description="Tape measure protein N-terminal" evidence="2">
    <location>
        <begin position="120"/>
        <end position="304"/>
    </location>
</feature>
<feature type="coiled-coil region" evidence="1">
    <location>
        <begin position="795"/>
        <end position="822"/>
    </location>
</feature>
<accession>A0A7K1S9M5</accession>
<dbReference type="EMBL" id="WPIN01000003">
    <property type="protein sequence ID" value="MVM30471.1"/>
    <property type="molecule type" value="Genomic_DNA"/>
</dbReference>
<dbReference type="InterPro" id="IPR013491">
    <property type="entry name" value="Tape_meas_N"/>
</dbReference>
<protein>
    <submittedName>
        <fullName evidence="3">Tape measure protein</fullName>
    </submittedName>
</protein>
<dbReference type="InterPro" id="IPR053058">
    <property type="entry name" value="Mulikevirus_tape_measure"/>
</dbReference>
<evidence type="ECO:0000313" key="4">
    <source>
        <dbReference type="Proteomes" id="UP000436006"/>
    </source>
</evidence>
<dbReference type="PANTHER" id="PTHR38812">
    <property type="entry name" value="MU-LIKE PROPHAGE FLUMU PROTEIN GP42"/>
    <property type="match status" value="1"/>
</dbReference>
<evidence type="ECO:0000256" key="1">
    <source>
        <dbReference type="SAM" id="Coils"/>
    </source>
</evidence>
<name>A0A7K1S9M5_9BACT</name>
<dbReference type="RefSeq" id="WP_157584700.1">
    <property type="nucleotide sequence ID" value="NZ_WPIN01000003.1"/>
</dbReference>
<comment type="caution">
    <text evidence="3">The sequence shown here is derived from an EMBL/GenBank/DDBJ whole genome shotgun (WGS) entry which is preliminary data.</text>
</comment>
<evidence type="ECO:0000313" key="3">
    <source>
        <dbReference type="EMBL" id="MVM30471.1"/>
    </source>
</evidence>
<dbReference type="Proteomes" id="UP000436006">
    <property type="component" value="Unassembled WGS sequence"/>
</dbReference>
<dbReference type="PANTHER" id="PTHR38812:SF2">
    <property type="entry name" value="MU-LIKE PROPHAGE FLUMU PROTEIN GP42"/>
    <property type="match status" value="1"/>
</dbReference>
<evidence type="ECO:0000259" key="2">
    <source>
        <dbReference type="Pfam" id="PF20155"/>
    </source>
</evidence>
<proteinExistence type="predicted"/>
<keyword evidence="4" id="KW-1185">Reference proteome</keyword>
<sequence length="1618" mass="175498">MSGFREENIRVRVQAITELSSATDGLTELNNLIRQQIEVTQQAALSARTGSIQTVSAIDGVTQALKDQQKAQKQTDDEASASRKKAGTELDNLGKQVRNFQSLVAAAFTLNEIKTFGLDIIEAKTKIDSVKIALDTMIGSKKESAELYAQIVQLAKATPFSLEDLQTEVTRLKAYGVATSELIPTLTNLGNVASAVGIEKLPQITLAYGQIMNMGKLMGTEIRQLVDAGVDLYGLLATSMGKTKAEVQQMASAHTIMASDVKKAFELASSSGGQFEGMMEKLSTTVGGQISNLSDSFFVAKARIGDFFEKQIKGGTESLNDLMQATTGSNSAIARTVDIVKSAAAFMATLTVATKAQAVVDGVVTAYQATKNVLYGEYLLAMRAVTAQTVVFTAAEAEAVVAAEAFNVAISSNWIGLAATAIAGLVSAYYAYKAVNDEVTTSIGEQQIAVKAELSDIRALTEAVMSAASGTKERKDAIDLLVKKYPEYFSGLSDEKTSNEELKSILDKVNVSYMTRINLARQAYKLEGLQDEIKKNLKEEAEILAAFPADLQAKYGGDINKAVQDLFANPELFNRLKTDWTGQVDFNMTQAKLVADNLTRLGAQEAKTQQDIQATNEGLRGKEVEAIKTHYAILRDQAGGNSAEITKINADEKVALAKANGTYREREQKDSTTHAEKVKTITLVSANEISEIIKGADADTLKEKIAYLDAAEKVERDAVSKAVVSKTISTTEVKALEEKAQQDILDIHEKYEAKRTAVRQAAIDSVLKTTQSETDLEKQAAEAVASYDAIRVGTIKKNQEELQKAYQNTAKLREDLADATAKQEEASALSSYILAAKTEQDKHDVIVTLGKKTGDDLAVLELARLKDKAYEAGLDVERAEFTYGKDSENYRNAVDNKLNADKDYSVNATQLQTQLSDKLVKIWEQQEGRKKQLTEQAIQGMVQALNSFDQQTQTIRDASLSGLQTELAAELTAAGDNFAQRKQIIDNYDAHVQETLYSANALSKVTSFLSASLTAFQGFTTARTQIDQDYSLKVQAIETTKNLSIANGQTQSIADAIAADDTKAASSEKTQKTIVAGVSAAAGLVGTIIQQSLQLRIQNDQAEIDSATKVHDATIAMLDDKYTKEKANLDATTQAQLDASTIQYTNAKKSLDDQLANRLTTLTAARDQEIRDVEADYAAKEKKAGDDSAEIQRLEEEKNSKIKAINVKYDGEITAAKDQAGKDQTKLLKDYTDQQSTIAETGKNAQVTLQQQLTAAKKAADDEYDKKVRTLQSDQFEAQRSMAKASIAVSLIQGAAALFAINPILGIIGAVAAVGAGAYLYSQLNGIANPYTGSGSSGGGIGDGAGQDNPLAIDKDGKKIYGFNPDGTPIYQNVGSDQNGTNIPYEKQRWAQDKTTLASDKAELETLNNRDIPTYQNSYDRALDRGDPTEINETKANLDAKINRRNAILIEIPQLEEEIPRLEQAMRDKGIPFFLGSPFVELNGNPAGRDTIPARLNEGERVLPTDDNLAIGGKSLTNKQLVDKVRMYDKFLASMPETIRTQMIMPSAGPKMQLPAHLLNGGGQSTVDLSGVLNELRELRQVVAQKKEWTLNLDQGGIYTSLKTAMAKTDYHAKIQQQ</sequence>
<gene>
    <name evidence="3" type="ORF">GO755_10535</name>
</gene>
<dbReference type="Pfam" id="PF20155">
    <property type="entry name" value="TMP_3"/>
    <property type="match status" value="1"/>
</dbReference>